<gene>
    <name evidence="5" type="ORF">ABEU20_002689</name>
</gene>
<proteinExistence type="predicted"/>
<keyword evidence="3" id="KW-0804">Transcription</keyword>
<dbReference type="SUPFAM" id="SSF46785">
    <property type="entry name" value="Winged helix' DNA-binding domain"/>
    <property type="match status" value="1"/>
</dbReference>
<sequence length="243" mass="26285">MAVGQKTSTANDGRGGRRLAETVAARIEKDIIAGGWRTGTILGSEPELIERYGVSRAVFREAVRLVEHHQMASMRRGPGGGLVVTEPDPGVVRHAARVYLRHAEVTREQLFEARMALELAGVVAAAERLTEDGIGRLTESLSTEQQLVDEGVTLGHARNVHSVIAELTGNPAISLFVEVLTQLDEEMVQQSWDTEKPGVDTAESASASHEAHEAIVSAIIAGDAPLAQHRMRRHLQAISELIE</sequence>
<evidence type="ECO:0000256" key="1">
    <source>
        <dbReference type="ARBA" id="ARBA00023015"/>
    </source>
</evidence>
<dbReference type="PANTHER" id="PTHR43537">
    <property type="entry name" value="TRANSCRIPTIONAL REGULATOR, GNTR FAMILY"/>
    <property type="match status" value="1"/>
</dbReference>
<dbReference type="PANTHER" id="PTHR43537:SF5">
    <property type="entry name" value="UXU OPERON TRANSCRIPTIONAL REGULATOR"/>
    <property type="match status" value="1"/>
</dbReference>
<evidence type="ECO:0000259" key="4">
    <source>
        <dbReference type="PROSITE" id="PS50949"/>
    </source>
</evidence>
<name>A0ABW9FG32_9NOCA</name>
<dbReference type="InterPro" id="IPR036388">
    <property type="entry name" value="WH-like_DNA-bd_sf"/>
</dbReference>
<evidence type="ECO:0000256" key="3">
    <source>
        <dbReference type="ARBA" id="ARBA00023163"/>
    </source>
</evidence>
<keyword evidence="2" id="KW-0238">DNA-binding</keyword>
<dbReference type="SMART" id="SM00895">
    <property type="entry name" value="FCD"/>
    <property type="match status" value="1"/>
</dbReference>
<dbReference type="InterPro" id="IPR011711">
    <property type="entry name" value="GntR_C"/>
</dbReference>
<dbReference type="InterPro" id="IPR000524">
    <property type="entry name" value="Tscrpt_reg_HTH_GntR"/>
</dbReference>
<reference evidence="5 6" key="1">
    <citation type="submission" date="2023-11" db="EMBL/GenBank/DDBJ databases">
        <authorList>
            <person name="Val-Calvo J."/>
            <person name="Scortti M."/>
            <person name="Vazquez-Boland J."/>
        </authorList>
    </citation>
    <scope>NUCLEOTIDE SEQUENCE [LARGE SCALE GENOMIC DNA]</scope>
    <source>
        <strain evidence="5 6">PAM 2766</strain>
    </source>
</reference>
<dbReference type="Gene3D" id="1.10.10.10">
    <property type="entry name" value="Winged helix-like DNA-binding domain superfamily/Winged helix DNA-binding domain"/>
    <property type="match status" value="1"/>
</dbReference>
<organism evidence="5 6">
    <name type="scientific">Rhodococcus parequi</name>
    <dbReference type="NCBI Taxonomy" id="3137122"/>
    <lineage>
        <taxon>Bacteria</taxon>
        <taxon>Bacillati</taxon>
        <taxon>Actinomycetota</taxon>
        <taxon>Actinomycetes</taxon>
        <taxon>Mycobacteriales</taxon>
        <taxon>Nocardiaceae</taxon>
        <taxon>Rhodococcus</taxon>
    </lineage>
</organism>
<dbReference type="SUPFAM" id="SSF48008">
    <property type="entry name" value="GntR ligand-binding domain-like"/>
    <property type="match status" value="1"/>
</dbReference>
<dbReference type="InterPro" id="IPR008920">
    <property type="entry name" value="TF_FadR/GntR_C"/>
</dbReference>
<accession>A0ABW9FG32</accession>
<feature type="domain" description="HTH gntR-type" evidence="4">
    <location>
        <begin position="17"/>
        <end position="87"/>
    </location>
</feature>
<evidence type="ECO:0000313" key="6">
    <source>
        <dbReference type="Proteomes" id="UP001629745"/>
    </source>
</evidence>
<dbReference type="Gene3D" id="1.20.120.530">
    <property type="entry name" value="GntR ligand-binding domain-like"/>
    <property type="match status" value="1"/>
</dbReference>
<evidence type="ECO:0000256" key="2">
    <source>
        <dbReference type="ARBA" id="ARBA00023125"/>
    </source>
</evidence>
<dbReference type="EMBL" id="JBDLNV010000004">
    <property type="protein sequence ID" value="MFM1724113.1"/>
    <property type="molecule type" value="Genomic_DNA"/>
</dbReference>
<dbReference type="PROSITE" id="PS50949">
    <property type="entry name" value="HTH_GNTR"/>
    <property type="match status" value="1"/>
</dbReference>
<dbReference type="InterPro" id="IPR036390">
    <property type="entry name" value="WH_DNA-bd_sf"/>
</dbReference>
<comment type="caution">
    <text evidence="5">The sequence shown here is derived from an EMBL/GenBank/DDBJ whole genome shotgun (WGS) entry which is preliminary data.</text>
</comment>
<dbReference type="RefSeq" id="WP_420164670.1">
    <property type="nucleotide sequence ID" value="NZ_JBDLNV010000004.1"/>
</dbReference>
<dbReference type="SMART" id="SM00345">
    <property type="entry name" value="HTH_GNTR"/>
    <property type="match status" value="1"/>
</dbReference>
<dbReference type="Pfam" id="PF00392">
    <property type="entry name" value="GntR"/>
    <property type="match status" value="1"/>
</dbReference>
<dbReference type="Pfam" id="PF07729">
    <property type="entry name" value="FCD"/>
    <property type="match status" value="1"/>
</dbReference>
<dbReference type="Proteomes" id="UP001629745">
    <property type="component" value="Unassembled WGS sequence"/>
</dbReference>
<keyword evidence="6" id="KW-1185">Reference proteome</keyword>
<protein>
    <submittedName>
        <fullName evidence="5">FCD domain-containing protein</fullName>
    </submittedName>
</protein>
<keyword evidence="1" id="KW-0805">Transcription regulation</keyword>
<evidence type="ECO:0000313" key="5">
    <source>
        <dbReference type="EMBL" id="MFM1724113.1"/>
    </source>
</evidence>